<dbReference type="InterPro" id="IPR029045">
    <property type="entry name" value="ClpP/crotonase-like_dom_sf"/>
</dbReference>
<gene>
    <name evidence="9" type="ORF">FA10DRAFT_263798</name>
</gene>
<dbReference type="GO" id="GO:0006635">
    <property type="term" value="P:fatty acid beta-oxidation"/>
    <property type="evidence" value="ECO:0007669"/>
    <property type="project" value="TreeGrafter"/>
</dbReference>
<dbReference type="AlphaFoldDB" id="A0A316YUH9"/>
<evidence type="ECO:0000313" key="9">
    <source>
        <dbReference type="EMBL" id="PWN93097.1"/>
    </source>
</evidence>
<dbReference type="InterPro" id="IPR001753">
    <property type="entry name" value="Enoyl-CoA_hydra/iso"/>
</dbReference>
<sequence>MFSALRTPLSRSAGGMARASSRSATATTLRQLSSSAPRFSSPSYNNIIVSQPKPSVTLITLNRPKALNALNSELFHEINAATAAADDDAAVGAIVITGSEKAFAAGADIKEMKDKEFAAAYKSNFLGHWTKLTTIRKPIIAAVSGHALGGGCELAMMCDIILASPTATFGQPEINLGVIPGAGGTQRLTKALGKSLSMELILTGRPLSATEAASHGLVSRVVDEGTSVVDEAVKVADKIAQKGAVATQAAKEAVNASFELNLQEGNRFERRLFQALFATKDQKEGMSAFAEKRKPTFTNE</sequence>
<dbReference type="RefSeq" id="XP_025380295.1">
    <property type="nucleotide sequence ID" value="XM_025520375.1"/>
</dbReference>
<evidence type="ECO:0000256" key="3">
    <source>
        <dbReference type="ARBA" id="ARBA00022832"/>
    </source>
</evidence>
<dbReference type="Proteomes" id="UP000245768">
    <property type="component" value="Unassembled WGS sequence"/>
</dbReference>
<evidence type="ECO:0000313" key="10">
    <source>
        <dbReference type="Proteomes" id="UP000245768"/>
    </source>
</evidence>
<dbReference type="GO" id="GO:0004300">
    <property type="term" value="F:enoyl-CoA hydratase activity"/>
    <property type="evidence" value="ECO:0007669"/>
    <property type="project" value="UniProtKB-EC"/>
</dbReference>
<dbReference type="Pfam" id="PF00378">
    <property type="entry name" value="ECH_1"/>
    <property type="match status" value="1"/>
</dbReference>
<reference evidence="9 10" key="1">
    <citation type="journal article" date="2018" name="Mol. Biol. Evol.">
        <title>Broad Genomic Sampling Reveals a Smut Pathogenic Ancestry of the Fungal Clade Ustilaginomycotina.</title>
        <authorList>
            <person name="Kijpornyongpan T."/>
            <person name="Mondo S.J."/>
            <person name="Barry K."/>
            <person name="Sandor L."/>
            <person name="Lee J."/>
            <person name="Lipzen A."/>
            <person name="Pangilinan J."/>
            <person name="LaButti K."/>
            <person name="Hainaut M."/>
            <person name="Henrissat B."/>
            <person name="Grigoriev I.V."/>
            <person name="Spatafora J.W."/>
            <person name="Aime M.C."/>
        </authorList>
    </citation>
    <scope>NUCLEOTIDE SEQUENCE [LARGE SCALE GENOMIC DNA]</scope>
    <source>
        <strain evidence="9 10">MCA 4198</strain>
    </source>
</reference>
<dbReference type="Gene3D" id="1.10.12.10">
    <property type="entry name" value="Lyase 2-enoyl-coa Hydratase, Chain A, domain 2"/>
    <property type="match status" value="1"/>
</dbReference>
<keyword evidence="10" id="KW-1185">Reference proteome</keyword>
<dbReference type="GeneID" id="37042291"/>
<comment type="similarity">
    <text evidence="1 7">Belongs to the enoyl-CoA hydratase/isomerase family.</text>
</comment>
<dbReference type="InterPro" id="IPR018376">
    <property type="entry name" value="Enoyl-CoA_hyd/isom_CS"/>
</dbReference>
<evidence type="ECO:0000256" key="6">
    <source>
        <dbReference type="ARBA" id="ARBA00073937"/>
    </source>
</evidence>
<feature type="region of interest" description="Disordered" evidence="8">
    <location>
        <begin position="1"/>
        <end position="24"/>
    </location>
</feature>
<evidence type="ECO:0000256" key="8">
    <source>
        <dbReference type="SAM" id="MobiDB-lite"/>
    </source>
</evidence>
<dbReference type="PANTHER" id="PTHR11941">
    <property type="entry name" value="ENOYL-COA HYDRATASE-RELATED"/>
    <property type="match status" value="1"/>
</dbReference>
<organism evidence="9 10">
    <name type="scientific">Acaromyces ingoldii</name>
    <dbReference type="NCBI Taxonomy" id="215250"/>
    <lineage>
        <taxon>Eukaryota</taxon>
        <taxon>Fungi</taxon>
        <taxon>Dikarya</taxon>
        <taxon>Basidiomycota</taxon>
        <taxon>Ustilaginomycotina</taxon>
        <taxon>Exobasidiomycetes</taxon>
        <taxon>Exobasidiales</taxon>
        <taxon>Cryptobasidiaceae</taxon>
        <taxon>Acaromyces</taxon>
    </lineage>
</organism>
<evidence type="ECO:0000256" key="2">
    <source>
        <dbReference type="ARBA" id="ARBA00012076"/>
    </source>
</evidence>
<dbReference type="GO" id="GO:0005739">
    <property type="term" value="C:mitochondrion"/>
    <property type="evidence" value="ECO:0007669"/>
    <property type="project" value="TreeGrafter"/>
</dbReference>
<dbReference type="Gene3D" id="3.90.226.10">
    <property type="entry name" value="2-enoyl-CoA Hydratase, Chain A, domain 1"/>
    <property type="match status" value="1"/>
</dbReference>
<protein>
    <recommendedName>
        <fullName evidence="6">Probable enoyl-CoA hydratase, mitochondrial</fullName>
        <ecNumber evidence="2">4.2.1.17</ecNumber>
    </recommendedName>
</protein>
<evidence type="ECO:0000256" key="1">
    <source>
        <dbReference type="ARBA" id="ARBA00005254"/>
    </source>
</evidence>
<dbReference type="InParanoid" id="A0A316YUH9"/>
<dbReference type="FunFam" id="1.10.12.10:FF:000001">
    <property type="entry name" value="Probable enoyl-CoA hydratase, mitochondrial"/>
    <property type="match status" value="1"/>
</dbReference>
<dbReference type="InterPro" id="IPR014748">
    <property type="entry name" value="Enoyl-CoA_hydra_C"/>
</dbReference>
<keyword evidence="5" id="KW-0456">Lyase</keyword>
<feature type="compositionally biased region" description="Low complexity" evidence="8">
    <location>
        <begin position="10"/>
        <end position="24"/>
    </location>
</feature>
<dbReference type="EMBL" id="KZ819634">
    <property type="protein sequence ID" value="PWN93097.1"/>
    <property type="molecule type" value="Genomic_DNA"/>
</dbReference>
<evidence type="ECO:0000256" key="7">
    <source>
        <dbReference type="RuleBase" id="RU003707"/>
    </source>
</evidence>
<dbReference type="SUPFAM" id="SSF52096">
    <property type="entry name" value="ClpP/crotonase"/>
    <property type="match status" value="1"/>
</dbReference>
<evidence type="ECO:0000256" key="4">
    <source>
        <dbReference type="ARBA" id="ARBA00023098"/>
    </source>
</evidence>
<dbReference type="FunFam" id="3.90.226.10:FF:000019">
    <property type="entry name" value="Enoyl-CoA hydratase, mitochondrial"/>
    <property type="match status" value="1"/>
</dbReference>
<keyword evidence="4" id="KW-0443">Lipid metabolism</keyword>
<name>A0A316YUH9_9BASI</name>
<dbReference type="STRING" id="215250.A0A316YUH9"/>
<keyword evidence="3" id="KW-0276">Fatty acid metabolism</keyword>
<dbReference type="EC" id="4.2.1.17" evidence="2"/>
<accession>A0A316YUH9</accession>
<dbReference type="PANTHER" id="PTHR11941:SF54">
    <property type="entry name" value="ENOYL-COA HYDRATASE, MITOCHONDRIAL"/>
    <property type="match status" value="1"/>
</dbReference>
<dbReference type="CDD" id="cd06558">
    <property type="entry name" value="crotonase-like"/>
    <property type="match status" value="1"/>
</dbReference>
<proteinExistence type="inferred from homology"/>
<dbReference type="OrthoDB" id="2018133at2759"/>
<evidence type="ECO:0000256" key="5">
    <source>
        <dbReference type="ARBA" id="ARBA00023239"/>
    </source>
</evidence>
<dbReference type="PROSITE" id="PS00166">
    <property type="entry name" value="ENOYL_COA_HYDRATASE"/>
    <property type="match status" value="1"/>
</dbReference>